<dbReference type="AlphaFoldDB" id="D5GJ41"/>
<feature type="region of interest" description="Disordered" evidence="14">
    <location>
        <begin position="1031"/>
        <end position="1066"/>
    </location>
</feature>
<dbReference type="Pfam" id="PF00270">
    <property type="entry name" value="DEAD"/>
    <property type="match status" value="1"/>
</dbReference>
<dbReference type="KEGG" id="tml:GSTUM_00008828001"/>
<comment type="function">
    <text evidence="1 13">ATP-dependent DNA helicase involved in DNA damage repair by homologous recombination and in genome maintenance. Capable of unwinding D-loops. Plays a role in limiting crossover recombinants during mitotic DNA double-strand break (DSB) repair. Component of a FANCM-MHF complex which promotes gene conversion at blocked replication forks, probably by reversal of the stalled fork.</text>
</comment>
<feature type="compositionally biased region" description="Basic residues" evidence="14">
    <location>
        <begin position="712"/>
        <end position="722"/>
    </location>
</feature>
<keyword evidence="9" id="KW-0067">ATP-binding</keyword>
<dbReference type="GO" id="GO:0005524">
    <property type="term" value="F:ATP binding"/>
    <property type="evidence" value="ECO:0007669"/>
    <property type="project" value="UniProtKB-UniRule"/>
</dbReference>
<feature type="region of interest" description="Disordered" evidence="14">
    <location>
        <begin position="24"/>
        <end position="90"/>
    </location>
</feature>
<dbReference type="GeneID" id="9181875"/>
<feature type="compositionally biased region" description="Low complexity" evidence="14">
    <location>
        <begin position="936"/>
        <end position="945"/>
    </location>
</feature>
<dbReference type="GO" id="GO:0005634">
    <property type="term" value="C:nucleus"/>
    <property type="evidence" value="ECO:0007669"/>
    <property type="project" value="UniProtKB-SubCell"/>
</dbReference>
<dbReference type="InterPro" id="IPR039686">
    <property type="entry name" value="FANCM/Mph1-like_ID"/>
</dbReference>
<dbReference type="SMART" id="SM00487">
    <property type="entry name" value="DEXDc"/>
    <property type="match status" value="1"/>
</dbReference>
<dbReference type="eggNOG" id="KOG0354">
    <property type="taxonomic scope" value="Eukaryota"/>
</dbReference>
<dbReference type="SUPFAM" id="SSF52540">
    <property type="entry name" value="P-loop containing nucleoside triphosphate hydrolases"/>
    <property type="match status" value="1"/>
</dbReference>
<gene>
    <name evidence="17" type="ORF">GSTUM_00008828001</name>
</gene>
<dbReference type="PANTHER" id="PTHR14025">
    <property type="entry name" value="FANCONI ANEMIA GROUP M FANCM FAMILY MEMBER"/>
    <property type="match status" value="1"/>
</dbReference>
<evidence type="ECO:0000256" key="10">
    <source>
        <dbReference type="ARBA" id="ARBA00023204"/>
    </source>
</evidence>
<feature type="compositionally biased region" description="Acidic residues" evidence="14">
    <location>
        <begin position="965"/>
        <end position="974"/>
    </location>
</feature>
<evidence type="ECO:0000256" key="9">
    <source>
        <dbReference type="ARBA" id="ARBA00022840"/>
    </source>
</evidence>
<dbReference type="EC" id="3.6.4.12" evidence="13"/>
<evidence type="ECO:0000256" key="5">
    <source>
        <dbReference type="ARBA" id="ARBA00022741"/>
    </source>
</evidence>
<dbReference type="InterPro" id="IPR044749">
    <property type="entry name" value="FANCM_DEXDc"/>
</dbReference>
<keyword evidence="10" id="KW-0234">DNA repair</keyword>
<comment type="catalytic activity">
    <reaction evidence="12 13">
        <text>ATP + H2O = ADP + phosphate + H(+)</text>
        <dbReference type="Rhea" id="RHEA:13065"/>
        <dbReference type="ChEBI" id="CHEBI:15377"/>
        <dbReference type="ChEBI" id="CHEBI:15378"/>
        <dbReference type="ChEBI" id="CHEBI:30616"/>
        <dbReference type="ChEBI" id="CHEBI:43474"/>
        <dbReference type="ChEBI" id="CHEBI:456216"/>
        <dbReference type="EC" id="3.6.4.12"/>
    </reaction>
</comment>
<dbReference type="CDD" id="cd18033">
    <property type="entry name" value="DEXDc_FANCM"/>
    <property type="match status" value="1"/>
</dbReference>
<evidence type="ECO:0000256" key="2">
    <source>
        <dbReference type="ARBA" id="ARBA00004123"/>
    </source>
</evidence>
<dbReference type="InParanoid" id="D5GJ41"/>
<feature type="region of interest" description="Disordered" evidence="14">
    <location>
        <begin position="702"/>
        <end position="722"/>
    </location>
</feature>
<feature type="region of interest" description="Disordered" evidence="14">
    <location>
        <begin position="873"/>
        <end position="974"/>
    </location>
</feature>
<comment type="subunit">
    <text evidence="4 13">Interacts with the MHF histone-fold complex to form the FANCM-MHF complex.</text>
</comment>
<evidence type="ECO:0000256" key="6">
    <source>
        <dbReference type="ARBA" id="ARBA00022763"/>
    </source>
</evidence>
<evidence type="ECO:0000259" key="15">
    <source>
        <dbReference type="PROSITE" id="PS51192"/>
    </source>
</evidence>
<dbReference type="InterPro" id="IPR001650">
    <property type="entry name" value="Helicase_C-like"/>
</dbReference>
<dbReference type="HOGENOM" id="CLU_002513_0_2_1"/>
<dbReference type="Gene3D" id="3.40.50.300">
    <property type="entry name" value="P-loop containing nucleotide triphosphate hydrolases"/>
    <property type="match status" value="2"/>
</dbReference>
<keyword evidence="7" id="KW-0378">Hydrolase</keyword>
<dbReference type="PROSITE" id="PS51194">
    <property type="entry name" value="HELICASE_CTER"/>
    <property type="match status" value="1"/>
</dbReference>
<name>D5GJ41_TUBMM</name>
<dbReference type="Gene3D" id="1.20.1320.20">
    <property type="entry name" value="hef helicase domain"/>
    <property type="match status" value="1"/>
</dbReference>
<dbReference type="GO" id="GO:0000400">
    <property type="term" value="F:four-way junction DNA binding"/>
    <property type="evidence" value="ECO:0007669"/>
    <property type="project" value="TreeGrafter"/>
</dbReference>
<evidence type="ECO:0000256" key="12">
    <source>
        <dbReference type="ARBA" id="ARBA00047995"/>
    </source>
</evidence>
<dbReference type="InterPro" id="IPR011545">
    <property type="entry name" value="DEAD/DEAH_box_helicase_dom"/>
</dbReference>
<dbReference type="PANTHER" id="PTHR14025:SF20">
    <property type="entry name" value="FANCONI ANEMIA GROUP M PROTEIN"/>
    <property type="match status" value="1"/>
</dbReference>
<keyword evidence="5" id="KW-0547">Nucleotide-binding</keyword>
<dbReference type="RefSeq" id="XP_002840343.1">
    <property type="nucleotide sequence ID" value="XM_002840297.1"/>
</dbReference>
<feature type="region of interest" description="Disordered" evidence="14">
    <location>
        <begin position="737"/>
        <end position="777"/>
    </location>
</feature>
<keyword evidence="6" id="KW-0227">DNA damage</keyword>
<dbReference type="GO" id="GO:0045003">
    <property type="term" value="P:double-strand break repair via synthesis-dependent strand annealing"/>
    <property type="evidence" value="ECO:0007669"/>
    <property type="project" value="TreeGrafter"/>
</dbReference>
<dbReference type="Proteomes" id="UP000006911">
    <property type="component" value="Unassembled WGS sequence"/>
</dbReference>
<protein>
    <recommendedName>
        <fullName evidence="13">ATP-dependent DNA helicase</fullName>
        <ecNumber evidence="13">3.6.4.12</ecNumber>
    </recommendedName>
</protein>
<keyword evidence="18" id="KW-1185">Reference proteome</keyword>
<feature type="compositionally biased region" description="Acidic residues" evidence="14">
    <location>
        <begin position="76"/>
        <end position="85"/>
    </location>
</feature>
<keyword evidence="11" id="KW-0539">Nucleus</keyword>
<evidence type="ECO:0000256" key="14">
    <source>
        <dbReference type="SAM" id="MobiDB-lite"/>
    </source>
</evidence>
<evidence type="ECO:0000256" key="1">
    <source>
        <dbReference type="ARBA" id="ARBA00003813"/>
    </source>
</evidence>
<dbReference type="STRING" id="656061.D5GJ41"/>
<evidence type="ECO:0000256" key="11">
    <source>
        <dbReference type="ARBA" id="ARBA00023242"/>
    </source>
</evidence>
<dbReference type="GO" id="GO:0043138">
    <property type="term" value="F:3'-5' DNA helicase activity"/>
    <property type="evidence" value="ECO:0007669"/>
    <property type="project" value="InterPro"/>
</dbReference>
<keyword evidence="8" id="KW-0347">Helicase</keyword>
<proteinExistence type="inferred from homology"/>
<dbReference type="FunCoup" id="D5GJ41">
    <property type="interactions" value="188"/>
</dbReference>
<comment type="similarity">
    <text evidence="3 13">Belongs to the DEAD box helicase family. DEAH subfamily. FANCM sub-subfamily.</text>
</comment>
<organism evidence="17 18">
    <name type="scientific">Tuber melanosporum (strain Mel28)</name>
    <name type="common">Perigord black truffle</name>
    <dbReference type="NCBI Taxonomy" id="656061"/>
    <lineage>
        <taxon>Eukaryota</taxon>
        <taxon>Fungi</taxon>
        <taxon>Dikarya</taxon>
        <taxon>Ascomycota</taxon>
        <taxon>Pezizomycotina</taxon>
        <taxon>Pezizomycetes</taxon>
        <taxon>Pezizales</taxon>
        <taxon>Tuberaceae</taxon>
        <taxon>Tuber</taxon>
    </lineage>
</organism>
<evidence type="ECO:0000256" key="8">
    <source>
        <dbReference type="ARBA" id="ARBA00022806"/>
    </source>
</evidence>
<evidence type="ECO:0000256" key="13">
    <source>
        <dbReference type="RuleBase" id="RU367027"/>
    </source>
</evidence>
<evidence type="ECO:0000256" key="4">
    <source>
        <dbReference type="ARBA" id="ARBA00011390"/>
    </source>
</evidence>
<evidence type="ECO:0000256" key="3">
    <source>
        <dbReference type="ARBA" id="ARBA00009889"/>
    </source>
</evidence>
<dbReference type="Pfam" id="PF00271">
    <property type="entry name" value="Helicase_C"/>
    <property type="match status" value="1"/>
</dbReference>
<dbReference type="CDD" id="cd18801">
    <property type="entry name" value="SF2_C_FANCM_Hef"/>
    <property type="match status" value="1"/>
</dbReference>
<dbReference type="CDD" id="cd12091">
    <property type="entry name" value="FANCM_ID"/>
    <property type="match status" value="1"/>
</dbReference>
<sequence>MSDDEFGSEDWGDVDEEALIAAANQVEKEQAITSSSSSIPVSRPPPLASLPVASPQRKQSNPAAGGTSDAPLFLDGDFDNSDDEFRDPPRVIRTAPVARTSLVRSSSGGFRQSTLFGGIVEENGSQPSSTPVLRSWPLVSTQEPPTHHKIDREAAKTWIYPANIPHRDYQYSIVSRALFSNVLVALPTGLGKTLIAATVILNFFRWAPEGQIAFLAPTKPLVAQQIDACFNIVGIPRSATAEMTGNVGVQQRRDYWEEKRVFFLTPQTMQNDIARGICDAKRIVCLVIDEAHRATGNYAYVQVVKLLRRVNNSFRVLALTATPGSTIDKVQAVIDSCGIAGTEIRNLESLDIRPYVYKRFQHLQVFELTDEMVELRDLYCKCLEPLLKKLNDARAYRVTDIKAISMFGVQQAGREWMTSNAGRDANPALKGMMLNAFSTLSSLALPLHFLTEHGVRVFFNKLSEVQAEVFSNPKGGKTKKGIINDENFRKVMGKCQELVSNKEYSGHPKLDYLASVVLKHFFDAEDAETKRETRIMIFTSYRSSAEEIVRVLSKHQPIVKPHIFVGQADGKGVEGMKQKDQIEVIKDFQVGIYNVIVATSIGEEGLDIGEVDMIICYDQQGSSIRLLQRMGRTGRKRDGHVHILLTQGKEEDNFKRATRDHEFIQGEIESGKRFNYHHDLSPRIVPRDIECVVDRKVIEIPAENTQPEPPKRKLKGKGKQTKVTKKFLMPDGVKTGFVRASRIGKESDQEDEEDDTPVEKESPAPDILDPETGLLTRSEEKKLQRTYQTDWSGVDDGVLVVNPPRADAFPGRQRTLTKTHHVQHGRATISTARALQRMHDMDEEVIQKYKSNLDMALAAPPPEPARKHLTKAFKPVVPRNKPGLSERPGNAPKPRQTFVPKRKRGSTSPPDVEMADAPPMIDLVSSREDDDDVRMASDADSISSDTDSDVGVPKRRRKFATGTSGDEDGEEEGEDFLDVGQMLEKWAPKKTIIPEDDDGEEEGEGFLDVGRMLGKWAPKKTIMLPPKKTVNRLPKNLRGKPVPTPVPKATFNRAKRGKRAVCSDDE</sequence>
<dbReference type="GO" id="GO:0016887">
    <property type="term" value="F:ATP hydrolysis activity"/>
    <property type="evidence" value="ECO:0007669"/>
    <property type="project" value="RHEA"/>
</dbReference>
<accession>D5GJ41</accession>
<reference evidence="17 18" key="1">
    <citation type="journal article" date="2010" name="Nature">
        <title>Perigord black truffle genome uncovers evolutionary origins and mechanisms of symbiosis.</title>
        <authorList>
            <person name="Martin F."/>
            <person name="Kohler A."/>
            <person name="Murat C."/>
            <person name="Balestrini R."/>
            <person name="Coutinho P.M."/>
            <person name="Jaillon O."/>
            <person name="Montanini B."/>
            <person name="Morin E."/>
            <person name="Noel B."/>
            <person name="Percudani R."/>
            <person name="Porcel B."/>
            <person name="Rubini A."/>
            <person name="Amicucci A."/>
            <person name="Amselem J."/>
            <person name="Anthouard V."/>
            <person name="Arcioni S."/>
            <person name="Artiguenave F."/>
            <person name="Aury J.M."/>
            <person name="Ballario P."/>
            <person name="Bolchi A."/>
            <person name="Brenna A."/>
            <person name="Brun A."/>
            <person name="Buee M."/>
            <person name="Cantarel B."/>
            <person name="Chevalier G."/>
            <person name="Couloux A."/>
            <person name="Da Silva C."/>
            <person name="Denoeud F."/>
            <person name="Duplessis S."/>
            <person name="Ghignone S."/>
            <person name="Hilselberger B."/>
            <person name="Iotti M."/>
            <person name="Marcais B."/>
            <person name="Mello A."/>
            <person name="Miranda M."/>
            <person name="Pacioni G."/>
            <person name="Quesneville H."/>
            <person name="Riccioni C."/>
            <person name="Ruotolo R."/>
            <person name="Splivallo R."/>
            <person name="Stocchi V."/>
            <person name="Tisserant E."/>
            <person name="Viscomi A.R."/>
            <person name="Zambonelli A."/>
            <person name="Zampieri E."/>
            <person name="Henrissat B."/>
            <person name="Lebrun M.H."/>
            <person name="Paolocci F."/>
            <person name="Bonfante P."/>
            <person name="Ottonello S."/>
            <person name="Wincker P."/>
        </authorList>
    </citation>
    <scope>NUCLEOTIDE SEQUENCE [LARGE SCALE GENOMIC DNA]</scope>
    <source>
        <strain evidence="17 18">Mel28</strain>
    </source>
</reference>
<feature type="domain" description="Helicase C-terminal" evidence="16">
    <location>
        <begin position="517"/>
        <end position="681"/>
    </location>
</feature>
<dbReference type="SMART" id="SM00490">
    <property type="entry name" value="HELICc"/>
    <property type="match status" value="1"/>
</dbReference>
<dbReference type="InterPro" id="IPR027417">
    <property type="entry name" value="P-loop_NTPase"/>
</dbReference>
<dbReference type="FunFam" id="3.40.50.300:FF:000861">
    <property type="entry name" value="Fanconi anemia, complementation group M"/>
    <property type="match status" value="1"/>
</dbReference>
<evidence type="ECO:0000313" key="18">
    <source>
        <dbReference type="Proteomes" id="UP000006911"/>
    </source>
</evidence>
<evidence type="ECO:0000259" key="16">
    <source>
        <dbReference type="PROSITE" id="PS51194"/>
    </source>
</evidence>
<evidence type="ECO:0000256" key="7">
    <source>
        <dbReference type="ARBA" id="ARBA00022801"/>
    </source>
</evidence>
<comment type="subcellular location">
    <subcellularLocation>
        <location evidence="2 13">Nucleus</location>
    </subcellularLocation>
</comment>
<dbReference type="PROSITE" id="PS51192">
    <property type="entry name" value="HELICASE_ATP_BIND_1"/>
    <property type="match status" value="1"/>
</dbReference>
<dbReference type="InterPro" id="IPR014001">
    <property type="entry name" value="Helicase_ATP-bd"/>
</dbReference>
<dbReference type="EMBL" id="FN430329">
    <property type="protein sequence ID" value="CAZ84534.1"/>
    <property type="molecule type" value="Genomic_DNA"/>
</dbReference>
<feature type="domain" description="Helicase ATP-binding" evidence="15">
    <location>
        <begin position="173"/>
        <end position="329"/>
    </location>
</feature>
<evidence type="ECO:0000313" key="17">
    <source>
        <dbReference type="EMBL" id="CAZ84534.1"/>
    </source>
</evidence>
<dbReference type="GO" id="GO:0009378">
    <property type="term" value="F:four-way junction helicase activity"/>
    <property type="evidence" value="ECO:0007669"/>
    <property type="project" value="TreeGrafter"/>
</dbReference>
<dbReference type="GO" id="GO:0036297">
    <property type="term" value="P:interstrand cross-link repair"/>
    <property type="evidence" value="ECO:0007669"/>
    <property type="project" value="TreeGrafter"/>
</dbReference>